<comment type="caution">
    <text evidence="1">The sequence shown here is derived from an EMBL/GenBank/DDBJ whole genome shotgun (WGS) entry which is preliminary data.</text>
</comment>
<dbReference type="InterPro" id="IPR027417">
    <property type="entry name" value="P-loop_NTPase"/>
</dbReference>
<sequence>MEAVEAVGAEALAARLGGLGARVRPGDLSAGGKQLIALARAYLSPAPLVVLDEATCFLDPEAERRAEEAFAARGGTVILIAHRISSALRARRILVLDGNKAAIGNHTTLLRSSRLYRVLLGHWQPGGDQIQPAS</sequence>
<organism evidence="1 2">
    <name type="scientific">Kribbella orskensis</name>
    <dbReference type="NCBI Taxonomy" id="2512216"/>
    <lineage>
        <taxon>Bacteria</taxon>
        <taxon>Bacillati</taxon>
        <taxon>Actinomycetota</taxon>
        <taxon>Actinomycetes</taxon>
        <taxon>Propionibacteriales</taxon>
        <taxon>Kribbellaceae</taxon>
        <taxon>Kribbella</taxon>
    </lineage>
</organism>
<proteinExistence type="predicted"/>
<name>A0ABY2BJP8_9ACTN</name>
<evidence type="ECO:0000313" key="2">
    <source>
        <dbReference type="Proteomes" id="UP000295818"/>
    </source>
</evidence>
<dbReference type="EMBL" id="SLWM01000006">
    <property type="protein sequence ID" value="TCO22835.1"/>
    <property type="molecule type" value="Genomic_DNA"/>
</dbReference>
<dbReference type="Gene3D" id="3.40.50.300">
    <property type="entry name" value="P-loop containing nucleotide triphosphate hydrolases"/>
    <property type="match status" value="1"/>
</dbReference>
<reference evidence="1 2" key="1">
    <citation type="journal article" date="2015" name="Stand. Genomic Sci.">
        <title>Genomic Encyclopedia of Bacterial and Archaeal Type Strains, Phase III: the genomes of soil and plant-associated and newly described type strains.</title>
        <authorList>
            <person name="Whitman W.B."/>
            <person name="Woyke T."/>
            <person name="Klenk H.P."/>
            <person name="Zhou Y."/>
            <person name="Lilburn T.G."/>
            <person name="Beck B.J."/>
            <person name="De Vos P."/>
            <person name="Vandamme P."/>
            <person name="Eisen J.A."/>
            <person name="Garrity G."/>
            <person name="Hugenholtz P."/>
            <person name="Kyrpides N.C."/>
        </authorList>
    </citation>
    <scope>NUCLEOTIDE SEQUENCE [LARGE SCALE GENOMIC DNA]</scope>
    <source>
        <strain evidence="1 2">VKM Ac-2538</strain>
    </source>
</reference>
<gene>
    <name evidence="1" type="ORF">EV644_106143</name>
</gene>
<dbReference type="Proteomes" id="UP000295818">
    <property type="component" value="Unassembled WGS sequence"/>
</dbReference>
<accession>A0ABY2BJP8</accession>
<protein>
    <submittedName>
        <fullName evidence="1">ABC transporter family protein</fullName>
    </submittedName>
</protein>
<keyword evidence="2" id="KW-1185">Reference proteome</keyword>
<dbReference type="PANTHER" id="PTHR24221:SF654">
    <property type="entry name" value="ATP-BINDING CASSETTE SUB-FAMILY B MEMBER 6"/>
    <property type="match status" value="1"/>
</dbReference>
<evidence type="ECO:0000313" key="1">
    <source>
        <dbReference type="EMBL" id="TCO22835.1"/>
    </source>
</evidence>
<dbReference type="SUPFAM" id="SSF52540">
    <property type="entry name" value="P-loop containing nucleoside triphosphate hydrolases"/>
    <property type="match status" value="1"/>
</dbReference>
<dbReference type="PANTHER" id="PTHR24221">
    <property type="entry name" value="ATP-BINDING CASSETTE SUB-FAMILY B"/>
    <property type="match status" value="1"/>
</dbReference>
<dbReference type="InterPro" id="IPR039421">
    <property type="entry name" value="Type_1_exporter"/>
</dbReference>